<dbReference type="AlphaFoldDB" id="A0A382VSH6"/>
<evidence type="ECO:0000313" key="1">
    <source>
        <dbReference type="EMBL" id="SVD49423.1"/>
    </source>
</evidence>
<reference evidence="1" key="1">
    <citation type="submission" date="2018-05" db="EMBL/GenBank/DDBJ databases">
        <authorList>
            <person name="Lanie J.A."/>
            <person name="Ng W.-L."/>
            <person name="Kazmierczak K.M."/>
            <person name="Andrzejewski T.M."/>
            <person name="Davidsen T.M."/>
            <person name="Wayne K.J."/>
            <person name="Tettelin H."/>
            <person name="Glass J.I."/>
            <person name="Rusch D."/>
            <person name="Podicherti R."/>
            <person name="Tsui H.-C.T."/>
            <person name="Winkler M.E."/>
        </authorList>
    </citation>
    <scope>NUCLEOTIDE SEQUENCE</scope>
</reference>
<name>A0A382VSH6_9ZZZZ</name>
<accession>A0A382VSH6</accession>
<protein>
    <submittedName>
        <fullName evidence="1">Uncharacterized protein</fullName>
    </submittedName>
</protein>
<feature type="non-terminal residue" evidence="1">
    <location>
        <position position="1"/>
    </location>
</feature>
<dbReference type="EMBL" id="UINC01154246">
    <property type="protein sequence ID" value="SVD49423.1"/>
    <property type="molecule type" value="Genomic_DNA"/>
</dbReference>
<proteinExistence type="predicted"/>
<sequence>VGMVKSLYFIMRIFFHKLRYRHALMILLGMGKNMEST</sequence>
<gene>
    <name evidence="1" type="ORF">METZ01_LOCUS402277</name>
</gene>
<organism evidence="1">
    <name type="scientific">marine metagenome</name>
    <dbReference type="NCBI Taxonomy" id="408172"/>
    <lineage>
        <taxon>unclassified sequences</taxon>
        <taxon>metagenomes</taxon>
        <taxon>ecological metagenomes</taxon>
    </lineage>
</organism>